<dbReference type="EMBL" id="JACJVQ010000005">
    <property type="protein sequence ID" value="MBB6633434.1"/>
    <property type="molecule type" value="Genomic_DNA"/>
</dbReference>
<dbReference type="InterPro" id="IPR032710">
    <property type="entry name" value="NTF2-like_dom_sf"/>
</dbReference>
<name>A0A841SNB3_9BACL</name>
<feature type="domain" description="RNA polymerase sigma factor 70 region 4 type 2" evidence="3">
    <location>
        <begin position="108"/>
        <end position="155"/>
    </location>
</feature>
<comment type="caution">
    <text evidence="4">The sequence shown here is derived from an EMBL/GenBank/DDBJ whole genome shotgun (WGS) entry which is preliminary data.</text>
</comment>
<dbReference type="InterPro" id="IPR013325">
    <property type="entry name" value="RNA_pol_sigma_r2"/>
</dbReference>
<feature type="domain" description="RNA polymerase sigma-70 region 2" evidence="2">
    <location>
        <begin position="4"/>
        <end position="70"/>
    </location>
</feature>
<dbReference type="InterPro" id="IPR014284">
    <property type="entry name" value="RNA_pol_sigma-70_dom"/>
</dbReference>
<dbReference type="Gene3D" id="1.10.1740.10">
    <property type="match status" value="1"/>
</dbReference>
<evidence type="ECO:0000313" key="5">
    <source>
        <dbReference type="Proteomes" id="UP000535838"/>
    </source>
</evidence>
<comment type="subunit">
    <text evidence="1">Interacts transiently with the RNA polymerase catalytic core formed by RpoA, RpoB, RpoC and RpoZ (2 alpha, 1 beta, 1 beta' and 1 omega subunit) to form the RNA polymerase holoenzyme that can initiate transcription.</text>
</comment>
<evidence type="ECO:0000313" key="4">
    <source>
        <dbReference type="EMBL" id="MBB6633434.1"/>
    </source>
</evidence>
<organism evidence="4 5">
    <name type="scientific">Cohnella thailandensis</name>
    <dbReference type="NCBI Taxonomy" id="557557"/>
    <lineage>
        <taxon>Bacteria</taxon>
        <taxon>Bacillati</taxon>
        <taxon>Bacillota</taxon>
        <taxon>Bacilli</taxon>
        <taxon>Bacillales</taxon>
        <taxon>Paenibacillaceae</taxon>
        <taxon>Cohnella</taxon>
    </lineage>
</organism>
<dbReference type="InterPro" id="IPR052704">
    <property type="entry name" value="ECF_Sigma-70_Domain"/>
</dbReference>
<evidence type="ECO:0000259" key="2">
    <source>
        <dbReference type="Pfam" id="PF04542"/>
    </source>
</evidence>
<evidence type="ECO:0000256" key="1">
    <source>
        <dbReference type="ARBA" id="ARBA00011344"/>
    </source>
</evidence>
<dbReference type="SUPFAM" id="SSF88659">
    <property type="entry name" value="Sigma3 and sigma4 domains of RNA polymerase sigma factors"/>
    <property type="match status" value="1"/>
</dbReference>
<keyword evidence="5" id="KW-1185">Reference proteome</keyword>
<dbReference type="GO" id="GO:0003677">
    <property type="term" value="F:DNA binding"/>
    <property type="evidence" value="ECO:0007669"/>
    <property type="project" value="InterPro"/>
</dbReference>
<dbReference type="InterPro" id="IPR013324">
    <property type="entry name" value="RNA_pol_sigma_r3/r4-like"/>
</dbReference>
<gene>
    <name evidence="4" type="primary">sigJ</name>
    <name evidence="4" type="ORF">H7B67_04865</name>
</gene>
<dbReference type="NCBIfam" id="NF007214">
    <property type="entry name" value="PRK09636.1"/>
    <property type="match status" value="1"/>
</dbReference>
<dbReference type="Gene3D" id="1.10.10.10">
    <property type="entry name" value="Winged helix-like DNA-binding domain superfamily/Winged helix DNA-binding domain"/>
    <property type="match status" value="1"/>
</dbReference>
<dbReference type="GO" id="GO:0016987">
    <property type="term" value="F:sigma factor activity"/>
    <property type="evidence" value="ECO:0007669"/>
    <property type="project" value="InterPro"/>
</dbReference>
<dbReference type="InterPro" id="IPR013249">
    <property type="entry name" value="RNA_pol_sigma70_r4_t2"/>
</dbReference>
<dbReference type="Proteomes" id="UP000535838">
    <property type="component" value="Unassembled WGS sequence"/>
</dbReference>
<sequence length="291" mass="32613">MEQLYSRHRRLLMSLAYQLTGSFSDAEDIVQDVFLKAYDSKPRGLNEAPQAYLCKMVTNRCRDLGRSARKRRESYFGEWLPEPVPTSEDEVFEVIARDELLSYGTMVLLERMTPAERAVFVLREALGFEYADMAGILDKSEANCRKLYSRAKSKLGGPLPEPPAEPAPGEAAWVHDFLAMLRQDKVDEVMSMLAKDVVLISDGGGKANAAVKPVVGRDFVSRFLLGVMRKSSAPGEEMRFELGRVNGGLGLLVFSRDAVDSVVTVQVENGRILRIYMVRNPDKLKLFNKLV</sequence>
<dbReference type="InterPro" id="IPR007627">
    <property type="entry name" value="RNA_pol_sigma70_r2"/>
</dbReference>
<reference evidence="4 5" key="1">
    <citation type="submission" date="2020-08" db="EMBL/GenBank/DDBJ databases">
        <title>Cohnella phylogeny.</title>
        <authorList>
            <person name="Dunlap C."/>
        </authorList>
    </citation>
    <scope>NUCLEOTIDE SEQUENCE [LARGE SCALE GENOMIC DNA]</scope>
    <source>
        <strain evidence="4 5">DSM 25241</strain>
    </source>
</reference>
<dbReference type="NCBIfam" id="TIGR02937">
    <property type="entry name" value="sigma70-ECF"/>
    <property type="match status" value="1"/>
</dbReference>
<dbReference type="RefSeq" id="WP_185118679.1">
    <property type="nucleotide sequence ID" value="NZ_JACJVQ010000005.1"/>
</dbReference>
<dbReference type="SUPFAM" id="SSF88946">
    <property type="entry name" value="Sigma2 domain of RNA polymerase sigma factors"/>
    <property type="match status" value="1"/>
</dbReference>
<proteinExistence type="predicted"/>
<dbReference type="Pfam" id="PF08281">
    <property type="entry name" value="Sigma70_r4_2"/>
    <property type="match status" value="1"/>
</dbReference>
<dbReference type="SUPFAM" id="SSF54427">
    <property type="entry name" value="NTF2-like"/>
    <property type="match status" value="1"/>
</dbReference>
<dbReference type="InterPro" id="IPR036388">
    <property type="entry name" value="WH-like_DNA-bd_sf"/>
</dbReference>
<dbReference type="PANTHER" id="PTHR30173">
    <property type="entry name" value="SIGMA 19 FACTOR"/>
    <property type="match status" value="1"/>
</dbReference>
<evidence type="ECO:0000259" key="3">
    <source>
        <dbReference type="Pfam" id="PF08281"/>
    </source>
</evidence>
<dbReference type="Gene3D" id="3.10.450.50">
    <property type="match status" value="1"/>
</dbReference>
<protein>
    <submittedName>
        <fullName evidence="4">RNA polymerase sigma factor SigJ</fullName>
    </submittedName>
</protein>
<accession>A0A841SNB3</accession>
<dbReference type="GO" id="GO:0006352">
    <property type="term" value="P:DNA-templated transcription initiation"/>
    <property type="evidence" value="ECO:0007669"/>
    <property type="project" value="InterPro"/>
</dbReference>
<dbReference type="PANTHER" id="PTHR30173:SF36">
    <property type="entry name" value="ECF RNA POLYMERASE SIGMA FACTOR SIGJ"/>
    <property type="match status" value="1"/>
</dbReference>
<dbReference type="AlphaFoldDB" id="A0A841SNB3"/>
<dbReference type="Pfam" id="PF04542">
    <property type="entry name" value="Sigma70_r2"/>
    <property type="match status" value="1"/>
</dbReference>